<dbReference type="SUPFAM" id="SSF51197">
    <property type="entry name" value="Clavaminate synthase-like"/>
    <property type="match status" value="1"/>
</dbReference>
<dbReference type="PANTHER" id="PTHR30613">
    <property type="entry name" value="UNCHARACTERIZED PROTEIN YBIU-RELATED"/>
    <property type="match status" value="1"/>
</dbReference>
<reference evidence="1 2" key="1">
    <citation type="submission" date="2018-04" db="EMBL/GenBank/DDBJ databases">
        <authorList>
            <person name="Huttner S."/>
            <person name="Dainat J."/>
        </authorList>
    </citation>
    <scope>NUCLEOTIDE SEQUENCE [LARGE SCALE GENOMIC DNA]</scope>
</reference>
<dbReference type="PANTHER" id="PTHR30613:SF1">
    <property type="entry name" value="DUF1479 DOMAIN PROTEIN (AFU_ORTHOLOGUE AFUA_5G09280)"/>
    <property type="match status" value="1"/>
</dbReference>
<dbReference type="AlphaFoldDB" id="A0A446BPT6"/>
<dbReference type="Gene3D" id="2.60.120.330">
    <property type="entry name" value="B-lactam Antibiotic, Isopenicillin N Synthase, Chain"/>
    <property type="match status" value="1"/>
</dbReference>
<dbReference type="Pfam" id="PF07350">
    <property type="entry name" value="Gig2-like"/>
    <property type="match status" value="2"/>
</dbReference>
<accession>A0A446BPT6</accession>
<protein>
    <submittedName>
        <fullName evidence="1">0237b15e-993e-498c-a4ba-b5e166ce725e</fullName>
    </submittedName>
</protein>
<dbReference type="EMBL" id="OUUZ01000013">
    <property type="protein sequence ID" value="SPQ24541.1"/>
    <property type="molecule type" value="Genomic_DNA"/>
</dbReference>
<organism evidence="1 2">
    <name type="scientific">Thermothielavioides terrestris</name>
    <dbReference type="NCBI Taxonomy" id="2587410"/>
    <lineage>
        <taxon>Eukaryota</taxon>
        <taxon>Fungi</taxon>
        <taxon>Dikarya</taxon>
        <taxon>Ascomycota</taxon>
        <taxon>Pezizomycotina</taxon>
        <taxon>Sordariomycetes</taxon>
        <taxon>Sordariomycetidae</taxon>
        <taxon>Sordariales</taxon>
        <taxon>Chaetomiaceae</taxon>
        <taxon>Thermothielavioides</taxon>
    </lineage>
</organism>
<sequence>MLFISLRHSRGGLSPASLRLFSRRQLRHATFVAATNASSPPGKAVGDISDSFASLSGRQAQPLPDRFRELKLRLVAGHEDAVVASWKRLLAALRRENEIIARTGPAIIPEARFSHLHADLRALKPEIHKRGVAVIRGVIPEDEARAYKFEIEEYVRQNPHTRGFPPSSPQVLELYWSPTQLRARCHPALLQTQTALMTALWRTSDPRAPVSLRTPLCYADRLRIRTPGDAAFALGPHQDGGSVERWEEQGYGRGGVYEAVFSGRWDADVHHHGQDGGMDVEHAPGGYDPFDAAGRVHAVTDLYGGLGACSMFRMFQGWLAMSTAAPGEGTLLVNPLVRESAVYALLRPFFRARKGLQKVGGDKDRFLEEGNWEFTAGEKMDSELHGAMPGCAQEFPEGSHPHLELERTMVHVPEVRPGDYVVWHCDTIHAVDKKHGGTSDSSVLYIPVCPTTKASAEYVARQRAAFLQGTPAPDFPGGEGESRHIGRATEDYVKKYCDPVGVQAMGLGKLPTAEGDTEGGRAAVQQANEVLGF</sequence>
<gene>
    <name evidence="1" type="ORF">TT172_LOCUS6960</name>
</gene>
<proteinExistence type="predicted"/>
<name>A0A446BPT6_9PEZI</name>
<dbReference type="InterPro" id="IPR027443">
    <property type="entry name" value="IPNS-like_sf"/>
</dbReference>
<dbReference type="InterPro" id="IPR010856">
    <property type="entry name" value="Gig2-like"/>
</dbReference>
<evidence type="ECO:0000313" key="2">
    <source>
        <dbReference type="Proteomes" id="UP000289323"/>
    </source>
</evidence>
<dbReference type="Proteomes" id="UP000289323">
    <property type="component" value="Unassembled WGS sequence"/>
</dbReference>
<evidence type="ECO:0000313" key="1">
    <source>
        <dbReference type="EMBL" id="SPQ24541.1"/>
    </source>
</evidence>